<sequence length="134" mass="14857">MVVVILQVAAVMIVQITVVDANLLPNSLLNMTVQSPYYGQGTEGTSALGHFYMHIDNKGGGYRFLKRPIWVNGCQCSSCENISSEFTSLWQFDLPTPPIGTGFDIWIAIYWDCYIGGIAVSCKSENVHYRGVTR</sequence>
<dbReference type="Proteomes" id="UP000789342">
    <property type="component" value="Unassembled WGS sequence"/>
</dbReference>
<accession>A0A9N9GJ46</accession>
<dbReference type="EMBL" id="CAJVPV010006481">
    <property type="protein sequence ID" value="CAG8605794.1"/>
    <property type="molecule type" value="Genomic_DNA"/>
</dbReference>
<dbReference type="AlphaFoldDB" id="A0A9N9GJ46"/>
<name>A0A9N9GJ46_9GLOM</name>
<evidence type="ECO:0000313" key="3">
    <source>
        <dbReference type="Proteomes" id="UP000789342"/>
    </source>
</evidence>
<reference evidence="2" key="1">
    <citation type="submission" date="2021-06" db="EMBL/GenBank/DDBJ databases">
        <authorList>
            <person name="Kallberg Y."/>
            <person name="Tangrot J."/>
            <person name="Rosling A."/>
        </authorList>
    </citation>
    <scope>NUCLEOTIDE SEQUENCE</scope>
    <source>
        <strain evidence="2">CL551</strain>
    </source>
</reference>
<feature type="chain" id="PRO_5040371286" evidence="1">
    <location>
        <begin position="22"/>
        <end position="134"/>
    </location>
</feature>
<keyword evidence="3" id="KW-1185">Reference proteome</keyword>
<evidence type="ECO:0000256" key="1">
    <source>
        <dbReference type="SAM" id="SignalP"/>
    </source>
</evidence>
<proteinExistence type="predicted"/>
<organism evidence="2 3">
    <name type="scientific">Acaulospora morrowiae</name>
    <dbReference type="NCBI Taxonomy" id="94023"/>
    <lineage>
        <taxon>Eukaryota</taxon>
        <taxon>Fungi</taxon>
        <taxon>Fungi incertae sedis</taxon>
        <taxon>Mucoromycota</taxon>
        <taxon>Glomeromycotina</taxon>
        <taxon>Glomeromycetes</taxon>
        <taxon>Diversisporales</taxon>
        <taxon>Acaulosporaceae</taxon>
        <taxon>Acaulospora</taxon>
    </lineage>
</organism>
<evidence type="ECO:0000313" key="2">
    <source>
        <dbReference type="EMBL" id="CAG8605794.1"/>
    </source>
</evidence>
<feature type="signal peptide" evidence="1">
    <location>
        <begin position="1"/>
        <end position="21"/>
    </location>
</feature>
<dbReference type="OrthoDB" id="2312262at2759"/>
<protein>
    <submittedName>
        <fullName evidence="2">10613_t:CDS:1</fullName>
    </submittedName>
</protein>
<comment type="caution">
    <text evidence="2">The sequence shown here is derived from an EMBL/GenBank/DDBJ whole genome shotgun (WGS) entry which is preliminary data.</text>
</comment>
<keyword evidence="1" id="KW-0732">Signal</keyword>
<gene>
    <name evidence="2" type="ORF">AMORRO_LOCUS7987</name>
</gene>